<gene>
    <name evidence="1" type="ORF">MRATA1EN22A_LOCUS29313</name>
</gene>
<accession>A0ACB1KFD7</accession>
<dbReference type="Proteomes" id="UP001162501">
    <property type="component" value="Unassembled WGS sequence"/>
</dbReference>
<proteinExistence type="predicted"/>
<reference evidence="1" key="1">
    <citation type="submission" date="2025-03" db="EMBL/GenBank/DDBJ databases">
        <authorList>
            <consortium name="ELIXIR-Norway"/>
            <consortium name="Elixir Norway"/>
        </authorList>
    </citation>
    <scope>NUCLEOTIDE SEQUENCE</scope>
</reference>
<evidence type="ECO:0000313" key="2">
    <source>
        <dbReference type="Proteomes" id="UP001162501"/>
    </source>
</evidence>
<evidence type="ECO:0000313" key="1">
    <source>
        <dbReference type="EMBL" id="CAM9166268.1"/>
    </source>
</evidence>
<name>A0ACB1KFD7_RANTA</name>
<sequence>MDTHPEQERGDTQTLTGGNPSFLAAQISQARPPMGWQVSFPGSFLRHQGKRGLDIGAEFSSLGRAPATPLHPRESRHDDILPEQEVTHLSQGVKAAELRGKVLLCHPARGAQVVHHPGAEHHEAAGCRREDLRMAHTEEGTEGNLHSGHMVYTTALVEDMLTEISEWLENHPREVVILACRNFEYMMEDPCKYLMGCIKNIFGDMLCPHGVIRGHRLPMLSVAGALGTLGFTVIRLSAGFMRLIQAPDDAAHRTRVIHPPLSPLKHPKNLPITAQDTPITHPSPSPLRHSSNLPTRVYSDTPIIHHDCLFSQRTQ</sequence>
<organism evidence="1 2">
    <name type="scientific">Rangifer tarandus platyrhynchus</name>
    <name type="common">Svalbard reindeer</name>
    <dbReference type="NCBI Taxonomy" id="3082113"/>
    <lineage>
        <taxon>Eukaryota</taxon>
        <taxon>Metazoa</taxon>
        <taxon>Chordata</taxon>
        <taxon>Craniata</taxon>
        <taxon>Vertebrata</taxon>
        <taxon>Euteleostomi</taxon>
        <taxon>Mammalia</taxon>
        <taxon>Eutheria</taxon>
        <taxon>Laurasiatheria</taxon>
        <taxon>Artiodactyla</taxon>
        <taxon>Ruminantia</taxon>
        <taxon>Pecora</taxon>
        <taxon>Cervidae</taxon>
        <taxon>Odocoileinae</taxon>
        <taxon>Rangifer</taxon>
    </lineage>
</organism>
<protein>
    <submittedName>
        <fullName evidence="1">Uncharacterized protein</fullName>
    </submittedName>
</protein>
<comment type="caution">
    <text evidence="1">The sequence shown here is derived from an EMBL/GenBank/DDBJ whole genome shotgun (WGS) entry which is preliminary data.</text>
</comment>
<dbReference type="EMBL" id="CATOBB020000477">
    <property type="protein sequence ID" value="CAM9166268.1"/>
    <property type="molecule type" value="Genomic_DNA"/>
</dbReference>